<organism evidence="1 2">
    <name type="scientific">Cardiocondyla obscurior</name>
    <dbReference type="NCBI Taxonomy" id="286306"/>
    <lineage>
        <taxon>Eukaryota</taxon>
        <taxon>Metazoa</taxon>
        <taxon>Ecdysozoa</taxon>
        <taxon>Arthropoda</taxon>
        <taxon>Hexapoda</taxon>
        <taxon>Insecta</taxon>
        <taxon>Pterygota</taxon>
        <taxon>Neoptera</taxon>
        <taxon>Endopterygota</taxon>
        <taxon>Hymenoptera</taxon>
        <taxon>Apocrita</taxon>
        <taxon>Aculeata</taxon>
        <taxon>Formicoidea</taxon>
        <taxon>Formicidae</taxon>
        <taxon>Myrmicinae</taxon>
        <taxon>Cardiocondyla</taxon>
    </lineage>
</organism>
<protein>
    <submittedName>
        <fullName evidence="1">Uncharacterized protein</fullName>
    </submittedName>
</protein>
<proteinExistence type="predicted"/>
<evidence type="ECO:0000313" key="2">
    <source>
        <dbReference type="Proteomes" id="UP001430953"/>
    </source>
</evidence>
<name>A0AAW2ENN8_9HYME</name>
<dbReference type="AlphaFoldDB" id="A0AAW2ENN8"/>
<comment type="caution">
    <text evidence="1">The sequence shown here is derived from an EMBL/GenBank/DDBJ whole genome shotgun (WGS) entry which is preliminary data.</text>
</comment>
<gene>
    <name evidence="1" type="ORF">PUN28_016783</name>
</gene>
<sequence>MSNERYIKGHETAKIKVCIIDCKTCVRLAPVEKKLLQDARRKRLISLFDVNRGGFHFNSFARQSLSWPRAVSFHAVANLRAETEDAGNRSK</sequence>
<keyword evidence="2" id="KW-1185">Reference proteome</keyword>
<dbReference type="EMBL" id="JADYXP020000019">
    <property type="protein sequence ID" value="KAL0105358.1"/>
    <property type="molecule type" value="Genomic_DNA"/>
</dbReference>
<dbReference type="Proteomes" id="UP001430953">
    <property type="component" value="Unassembled WGS sequence"/>
</dbReference>
<accession>A0AAW2ENN8</accession>
<evidence type="ECO:0000313" key="1">
    <source>
        <dbReference type="EMBL" id="KAL0105358.1"/>
    </source>
</evidence>
<reference evidence="1 2" key="1">
    <citation type="submission" date="2023-03" db="EMBL/GenBank/DDBJ databases">
        <title>High recombination rates correlate with genetic variation in Cardiocondyla obscurior ants.</title>
        <authorList>
            <person name="Errbii M."/>
        </authorList>
    </citation>
    <scope>NUCLEOTIDE SEQUENCE [LARGE SCALE GENOMIC DNA]</scope>
    <source>
        <strain evidence="1">Alpha-2009</strain>
        <tissue evidence="1">Whole body</tissue>
    </source>
</reference>